<feature type="region of interest" description="Disordered" evidence="1">
    <location>
        <begin position="1"/>
        <end position="37"/>
    </location>
</feature>
<name>A0A1X7UQM7_AMPQE</name>
<organism evidence="2">
    <name type="scientific">Amphimedon queenslandica</name>
    <name type="common">Sponge</name>
    <dbReference type="NCBI Taxonomy" id="400682"/>
    <lineage>
        <taxon>Eukaryota</taxon>
        <taxon>Metazoa</taxon>
        <taxon>Porifera</taxon>
        <taxon>Demospongiae</taxon>
        <taxon>Heteroscleromorpha</taxon>
        <taxon>Haplosclerida</taxon>
        <taxon>Niphatidae</taxon>
        <taxon>Amphimedon</taxon>
    </lineage>
</organism>
<reference evidence="2" key="1">
    <citation type="submission" date="2017-05" db="UniProtKB">
        <authorList>
            <consortium name="EnsemblMetazoa"/>
        </authorList>
    </citation>
    <scope>IDENTIFICATION</scope>
</reference>
<protein>
    <submittedName>
        <fullName evidence="2">Uncharacterized protein</fullName>
    </submittedName>
</protein>
<dbReference type="AlphaFoldDB" id="A0A1X7UQM7"/>
<dbReference type="EnsemblMetazoa" id="Aqu2.1.30073_001">
    <property type="protein sequence ID" value="Aqu2.1.30073_001"/>
    <property type="gene ID" value="Aqu2.1.30073"/>
</dbReference>
<evidence type="ECO:0000313" key="2">
    <source>
        <dbReference type="EnsemblMetazoa" id="Aqu2.1.30073_001"/>
    </source>
</evidence>
<evidence type="ECO:0000256" key="1">
    <source>
        <dbReference type="SAM" id="MobiDB-lite"/>
    </source>
</evidence>
<sequence>MVNLSSQTVPQAPKKNTSSLPSKGKVEPTSLTSPGFCPFTTKELRIKKNRNWKHSIVLIR</sequence>
<feature type="compositionally biased region" description="Polar residues" evidence="1">
    <location>
        <begin position="1"/>
        <end position="21"/>
    </location>
</feature>
<dbReference type="InParanoid" id="A0A1X7UQM7"/>
<accession>A0A1X7UQM7</accession>
<proteinExistence type="predicted"/>